<feature type="compositionally biased region" description="Basic and acidic residues" evidence="1">
    <location>
        <begin position="299"/>
        <end position="311"/>
    </location>
</feature>
<proteinExistence type="predicted"/>
<feature type="compositionally biased region" description="Low complexity" evidence="1">
    <location>
        <begin position="139"/>
        <end position="162"/>
    </location>
</feature>
<feature type="compositionally biased region" description="Low complexity" evidence="1">
    <location>
        <begin position="35"/>
        <end position="53"/>
    </location>
</feature>
<reference evidence="2" key="1">
    <citation type="journal article" date="2020" name="Fungal Divers.">
        <title>Resolving the Mortierellaceae phylogeny through synthesis of multi-gene phylogenetics and phylogenomics.</title>
        <authorList>
            <person name="Vandepol N."/>
            <person name="Liber J."/>
            <person name="Desiro A."/>
            <person name="Na H."/>
            <person name="Kennedy M."/>
            <person name="Barry K."/>
            <person name="Grigoriev I.V."/>
            <person name="Miller A.N."/>
            <person name="O'Donnell K."/>
            <person name="Stajich J.E."/>
            <person name="Bonito G."/>
        </authorList>
    </citation>
    <scope>NUCLEOTIDE SEQUENCE</scope>
    <source>
        <strain evidence="2">KOD1015</strain>
    </source>
</reference>
<sequence length="311" mass="34295">MDDIPDLPEFRPDHLESPRSAPAVAVNNGGPLKRTTSTPFSPSPSSYGSVSDSLMSRIGSPPPQTKIPSPPISGSHHRGSISSGSTARARARRILSSPSLGQRRPFRLDEDEDGPPRPLPPLPPLPLNIPDRLPRKGRPPGLSTGTGTGTTRTSSVVSSPPSEADSGFILEDAKDSEREEIMSMAMVEDTEMEIEIESDIHAKVEDEDRLRGFGEVMMPSKGFSGRFGEDRNGLEDGEDREGWSMDEQRRSRRDSMMEEMYDRYDGDEARLGAEEEEVVTSAAGHPNEHHGRPSYRLSSPDERRYPQDRYS</sequence>
<feature type="compositionally biased region" description="Pro residues" evidence="1">
    <location>
        <begin position="116"/>
        <end position="127"/>
    </location>
</feature>
<evidence type="ECO:0000313" key="2">
    <source>
        <dbReference type="EMBL" id="KAF9571704.1"/>
    </source>
</evidence>
<feature type="compositionally biased region" description="Pro residues" evidence="1">
    <location>
        <begin position="60"/>
        <end position="71"/>
    </location>
</feature>
<name>A0A9P6K9K1_9FUNG</name>
<dbReference type="Proteomes" id="UP000780801">
    <property type="component" value="Unassembled WGS sequence"/>
</dbReference>
<feature type="compositionally biased region" description="Basic and acidic residues" evidence="1">
    <location>
        <begin position="227"/>
        <end position="273"/>
    </location>
</feature>
<feature type="region of interest" description="Disordered" evidence="1">
    <location>
        <begin position="216"/>
        <end position="311"/>
    </location>
</feature>
<evidence type="ECO:0000313" key="3">
    <source>
        <dbReference type="Proteomes" id="UP000780801"/>
    </source>
</evidence>
<gene>
    <name evidence="2" type="ORF">BGW38_008590</name>
</gene>
<evidence type="ECO:0000256" key="1">
    <source>
        <dbReference type="SAM" id="MobiDB-lite"/>
    </source>
</evidence>
<accession>A0A9P6K9K1</accession>
<dbReference type="AlphaFoldDB" id="A0A9P6K9K1"/>
<protein>
    <submittedName>
        <fullName evidence="2">Uncharacterized protein</fullName>
    </submittedName>
</protein>
<feature type="region of interest" description="Disordered" evidence="1">
    <location>
        <begin position="1"/>
        <end position="175"/>
    </location>
</feature>
<dbReference type="EMBL" id="JAABOA010005967">
    <property type="protein sequence ID" value="KAF9571704.1"/>
    <property type="molecule type" value="Genomic_DNA"/>
</dbReference>
<comment type="caution">
    <text evidence="2">The sequence shown here is derived from an EMBL/GenBank/DDBJ whole genome shotgun (WGS) entry which is preliminary data.</text>
</comment>
<organism evidence="2 3">
    <name type="scientific">Lunasporangiospora selenospora</name>
    <dbReference type="NCBI Taxonomy" id="979761"/>
    <lineage>
        <taxon>Eukaryota</taxon>
        <taxon>Fungi</taxon>
        <taxon>Fungi incertae sedis</taxon>
        <taxon>Mucoromycota</taxon>
        <taxon>Mortierellomycotina</taxon>
        <taxon>Mortierellomycetes</taxon>
        <taxon>Mortierellales</taxon>
        <taxon>Mortierellaceae</taxon>
        <taxon>Lunasporangiospora</taxon>
    </lineage>
</organism>
<keyword evidence="3" id="KW-1185">Reference proteome</keyword>
<feature type="compositionally biased region" description="Basic and acidic residues" evidence="1">
    <location>
        <begin position="8"/>
        <end position="17"/>
    </location>
</feature>